<dbReference type="InterPro" id="IPR002560">
    <property type="entry name" value="Transposase_DDE"/>
</dbReference>
<dbReference type="Proteomes" id="UP000298595">
    <property type="component" value="Plasmid p5"/>
</dbReference>
<feature type="domain" description="Transposase IS204/IS1001/IS1096/IS1165 DDE" evidence="2">
    <location>
        <begin position="305"/>
        <end position="420"/>
    </location>
</feature>
<dbReference type="KEGG" id="aare:D3093_32710"/>
<dbReference type="Pfam" id="PF01610">
    <property type="entry name" value="DDE_Tnp_ISL3"/>
    <property type="match status" value="2"/>
</dbReference>
<dbReference type="EMBL" id="CP032326">
    <property type="protein sequence ID" value="QCO00031.1"/>
    <property type="molecule type" value="Genomic_DNA"/>
</dbReference>
<accession>A0A4D8PRT7</accession>
<name>A0A4D8PRT7_9PROT</name>
<feature type="domain" description="Transposase IS204/IS1001/IS1096/IS1165 DDE" evidence="2">
    <location>
        <begin position="42"/>
        <end position="145"/>
    </location>
</feature>
<evidence type="ECO:0000259" key="2">
    <source>
        <dbReference type="Pfam" id="PF01610"/>
    </source>
</evidence>
<organism evidence="3 4">
    <name type="scientific">Azospirillum argentinense</name>
    <dbReference type="NCBI Taxonomy" id="2970906"/>
    <lineage>
        <taxon>Bacteria</taxon>
        <taxon>Pseudomonadati</taxon>
        <taxon>Pseudomonadota</taxon>
        <taxon>Alphaproteobacteria</taxon>
        <taxon>Rhodospirillales</taxon>
        <taxon>Azospirillaceae</taxon>
        <taxon>Azospirillum</taxon>
    </lineage>
</organism>
<dbReference type="AlphaFoldDB" id="A0A4D8PRT7"/>
<dbReference type="PANTHER" id="PTHR33498:SF1">
    <property type="entry name" value="TRANSPOSASE FOR INSERTION SEQUENCE ELEMENT IS1557"/>
    <property type="match status" value="1"/>
</dbReference>
<evidence type="ECO:0000313" key="3">
    <source>
        <dbReference type="EMBL" id="QCO00031.1"/>
    </source>
</evidence>
<proteinExistence type="predicted"/>
<dbReference type="SUPFAM" id="SSF46689">
    <property type="entry name" value="Homeodomain-like"/>
    <property type="match status" value="1"/>
</dbReference>
<dbReference type="InterPro" id="IPR047951">
    <property type="entry name" value="Transpos_ISL3"/>
</dbReference>
<feature type="region of interest" description="Disordered" evidence="1">
    <location>
        <begin position="148"/>
        <end position="178"/>
    </location>
</feature>
<geneLocation type="plasmid" evidence="3 4">
    <name>p5</name>
</geneLocation>
<evidence type="ECO:0000256" key="1">
    <source>
        <dbReference type="SAM" id="MobiDB-lite"/>
    </source>
</evidence>
<dbReference type="NCBIfam" id="NF033550">
    <property type="entry name" value="transpos_ISL3"/>
    <property type="match status" value="1"/>
</dbReference>
<sequence length="425" mass="47142">MAAGGEPGSRLARRLAMPVSGDTLLRLIRAAPTAAYPPPRVVGVDEWAWRRGLRYGTILVDLERNQVLDLLPDRQADSVAAWLRRHPAVEVVARDRAGVFADGIRQGAPQARQVCDRWHLLRNLGDALRTVANRHRRAIRHTARSVAGTVEKAAPPDEPAVSGTKLERTRQANRHHREERFTEIRRLRDQGVPPKLIAPVLGMSRRSVERWLAAGGAPDHARPRGPTVLDDVQAYLDRRWREGCRNAVQLHRELKEQGCTASVQTVGRWAYGQRTRDPARESVTAAVMEATITAAWKPPSGRLCAWLLTQATEHLEPEECAFVAGLATTAPDLVRAADLVKAFTGLLQERRADGFNAWMTAARDSTLRGFADGLMRDEAAVRAAITEPWSTSPVEGQINRLKALKRQMYGRAKHDLLRSRVLAAA</sequence>
<evidence type="ECO:0000313" key="4">
    <source>
        <dbReference type="Proteomes" id="UP000298595"/>
    </source>
</evidence>
<feature type="compositionally biased region" description="Basic and acidic residues" evidence="1">
    <location>
        <begin position="165"/>
        <end position="178"/>
    </location>
</feature>
<dbReference type="InterPro" id="IPR009057">
    <property type="entry name" value="Homeodomain-like_sf"/>
</dbReference>
<keyword evidence="3" id="KW-0614">Plasmid</keyword>
<protein>
    <submittedName>
        <fullName evidence="3">ISL3 family transposase</fullName>
    </submittedName>
</protein>
<gene>
    <name evidence="3" type="ORF">D3093_32710</name>
</gene>
<dbReference type="PANTHER" id="PTHR33498">
    <property type="entry name" value="TRANSPOSASE FOR INSERTION SEQUENCE ELEMENT IS1557"/>
    <property type="match status" value="1"/>
</dbReference>
<reference evidence="3 4" key="1">
    <citation type="submission" date="2018-09" db="EMBL/GenBank/DDBJ databases">
        <title>Whole genome based analysis of evolution and adaptive divergence in Indian and Brazilian strains of Azospirillum brasilense.</title>
        <authorList>
            <person name="Singh C."/>
            <person name="Tripathi A.K."/>
        </authorList>
    </citation>
    <scope>NUCLEOTIDE SEQUENCE [LARGE SCALE GENOMIC DNA]</scope>
    <source>
        <strain evidence="3 4">MTCC4035</strain>
        <plasmid evidence="3 4">p5</plasmid>
    </source>
</reference>